<comment type="subcellular location">
    <subcellularLocation>
        <location evidence="1">Secreted</location>
    </subcellularLocation>
</comment>
<evidence type="ECO:0000256" key="4">
    <source>
        <dbReference type="ARBA" id="ARBA00022729"/>
    </source>
</evidence>
<dbReference type="AlphaFoldDB" id="A0A016S2F1"/>
<dbReference type="Proteomes" id="UP000024635">
    <property type="component" value="Unassembled WGS sequence"/>
</dbReference>
<keyword evidence="7" id="KW-1185">Reference proteome</keyword>
<feature type="signal peptide" evidence="5">
    <location>
        <begin position="1"/>
        <end position="25"/>
    </location>
</feature>
<reference evidence="7" key="1">
    <citation type="journal article" date="2015" name="Nat. Genet.">
        <title>The genome and transcriptome of the zoonotic hookworm Ancylostoma ceylanicum identify infection-specific gene families.</title>
        <authorList>
            <person name="Schwarz E.M."/>
            <person name="Hu Y."/>
            <person name="Antoshechkin I."/>
            <person name="Miller M.M."/>
            <person name="Sternberg P.W."/>
            <person name="Aroian R.V."/>
        </authorList>
    </citation>
    <scope>NUCLEOTIDE SEQUENCE</scope>
    <source>
        <strain evidence="7">HY135</strain>
    </source>
</reference>
<dbReference type="InterPro" id="IPR038479">
    <property type="entry name" value="Transthyretin-like_sf"/>
</dbReference>
<protein>
    <recommendedName>
        <fullName evidence="8">Transthyretin-like family protein</fullName>
    </recommendedName>
</protein>
<comment type="similarity">
    <text evidence="2">Belongs to the nematode transthyretin-like family.</text>
</comment>
<feature type="chain" id="PRO_5001486306" description="Transthyretin-like family protein" evidence="5">
    <location>
        <begin position="26"/>
        <end position="149"/>
    </location>
</feature>
<dbReference type="OrthoDB" id="5912452at2759"/>
<sequence>MSAQLQMKLFAVLLLLAVWLPYSSCLFGFIGRQQSVAVKGVLECNGKPAANVKVKLYEKEIFFDRKMDEKRTDSSGSFHLSGSKREITNIDPKVNIYHKCNYAGPCYKKIAITIPDNYITWGDRPRSTFDIGRLNLAGKMKGESIDCIN</sequence>
<evidence type="ECO:0008006" key="8">
    <source>
        <dbReference type="Google" id="ProtNLM"/>
    </source>
</evidence>
<dbReference type="Pfam" id="PF01060">
    <property type="entry name" value="TTR-52"/>
    <property type="match status" value="1"/>
</dbReference>
<dbReference type="Gene3D" id="2.60.40.3330">
    <property type="match status" value="1"/>
</dbReference>
<evidence type="ECO:0000256" key="1">
    <source>
        <dbReference type="ARBA" id="ARBA00004613"/>
    </source>
</evidence>
<dbReference type="EMBL" id="JARK01001645">
    <property type="protein sequence ID" value="EYB84825.1"/>
    <property type="molecule type" value="Genomic_DNA"/>
</dbReference>
<evidence type="ECO:0000313" key="6">
    <source>
        <dbReference type="EMBL" id="EYB84825.1"/>
    </source>
</evidence>
<dbReference type="GO" id="GO:0005576">
    <property type="term" value="C:extracellular region"/>
    <property type="evidence" value="ECO:0007669"/>
    <property type="project" value="UniProtKB-SubCell"/>
</dbReference>
<name>A0A016S2F1_9BILA</name>
<evidence type="ECO:0000256" key="3">
    <source>
        <dbReference type="ARBA" id="ARBA00022525"/>
    </source>
</evidence>
<accession>A0A016S2F1</accession>
<keyword evidence="4 5" id="KW-0732">Signal</keyword>
<dbReference type="PANTHER" id="PTHR21700:SF24">
    <property type="entry name" value="TRANSTHYRETIN-LIKE FAMILY PROTEIN"/>
    <property type="match status" value="1"/>
</dbReference>
<dbReference type="GO" id="GO:0009986">
    <property type="term" value="C:cell surface"/>
    <property type="evidence" value="ECO:0007669"/>
    <property type="project" value="InterPro"/>
</dbReference>
<gene>
    <name evidence="6" type="primary">Acey_s0309.g2070</name>
    <name evidence="6" type="ORF">Y032_0309g2070</name>
</gene>
<evidence type="ECO:0000256" key="5">
    <source>
        <dbReference type="SAM" id="SignalP"/>
    </source>
</evidence>
<evidence type="ECO:0000256" key="2">
    <source>
        <dbReference type="ARBA" id="ARBA00010112"/>
    </source>
</evidence>
<dbReference type="PANTHER" id="PTHR21700">
    <property type="entry name" value="TRANSTHYRETIN-LIKE FAMILY PROTEIN-RELATED"/>
    <property type="match status" value="1"/>
</dbReference>
<keyword evidence="3" id="KW-0964">Secreted</keyword>
<proteinExistence type="inferred from homology"/>
<evidence type="ECO:0000313" key="7">
    <source>
        <dbReference type="Proteomes" id="UP000024635"/>
    </source>
</evidence>
<organism evidence="6 7">
    <name type="scientific">Ancylostoma ceylanicum</name>
    <dbReference type="NCBI Taxonomy" id="53326"/>
    <lineage>
        <taxon>Eukaryota</taxon>
        <taxon>Metazoa</taxon>
        <taxon>Ecdysozoa</taxon>
        <taxon>Nematoda</taxon>
        <taxon>Chromadorea</taxon>
        <taxon>Rhabditida</taxon>
        <taxon>Rhabditina</taxon>
        <taxon>Rhabditomorpha</taxon>
        <taxon>Strongyloidea</taxon>
        <taxon>Ancylostomatidae</taxon>
        <taxon>Ancylostomatinae</taxon>
        <taxon>Ancylostoma</taxon>
    </lineage>
</organism>
<dbReference type="InterPro" id="IPR001534">
    <property type="entry name" value="Transthyretin-like"/>
</dbReference>
<comment type="caution">
    <text evidence="6">The sequence shown here is derived from an EMBL/GenBank/DDBJ whole genome shotgun (WGS) entry which is preliminary data.</text>
</comment>